<evidence type="ECO:0000313" key="2">
    <source>
        <dbReference type="EMBL" id="ETN83996.1"/>
    </source>
</evidence>
<sequence length="108" mass="11992">MEYDLQAELDKCTGKITNFKGFAQNLAIVYSGGGNIDPTQKIDEALNSWINAGRIYGIQNSENVYSDPQMYTFANMAYAKTLRIGCAYAKCANDMEAHISCVYNLVDN</sequence>
<dbReference type="Pfam" id="PF00188">
    <property type="entry name" value="CAP"/>
    <property type="match status" value="1"/>
</dbReference>
<dbReference type="CDD" id="cd05380">
    <property type="entry name" value="CAP_euk"/>
    <property type="match status" value="1"/>
</dbReference>
<keyword evidence="3" id="KW-1185">Reference proteome</keyword>
<dbReference type="AlphaFoldDB" id="W2TSA3"/>
<name>W2TSA3_NECAM</name>
<accession>W2TSA3</accession>
<evidence type="ECO:0000259" key="1">
    <source>
        <dbReference type="Pfam" id="PF00188"/>
    </source>
</evidence>
<evidence type="ECO:0000313" key="3">
    <source>
        <dbReference type="Proteomes" id="UP000053676"/>
    </source>
</evidence>
<dbReference type="InterPro" id="IPR035940">
    <property type="entry name" value="CAP_sf"/>
</dbReference>
<dbReference type="EMBL" id="KI658050">
    <property type="protein sequence ID" value="ETN83996.1"/>
    <property type="molecule type" value="Genomic_DNA"/>
</dbReference>
<feature type="domain" description="SCP" evidence="1">
    <location>
        <begin position="29"/>
        <end position="103"/>
    </location>
</feature>
<dbReference type="STRING" id="51031.W2TSA3"/>
<protein>
    <recommendedName>
        <fullName evidence="1">SCP domain-containing protein</fullName>
    </recommendedName>
</protein>
<dbReference type="OrthoDB" id="5888384at2759"/>
<reference evidence="3" key="1">
    <citation type="journal article" date="2014" name="Nat. Genet.">
        <title>Genome of the human hookworm Necator americanus.</title>
        <authorList>
            <person name="Tang Y.T."/>
            <person name="Gao X."/>
            <person name="Rosa B.A."/>
            <person name="Abubucker S."/>
            <person name="Hallsworth-Pepin K."/>
            <person name="Martin J."/>
            <person name="Tyagi R."/>
            <person name="Heizer E."/>
            <person name="Zhang X."/>
            <person name="Bhonagiri-Palsikar V."/>
            <person name="Minx P."/>
            <person name="Warren W.C."/>
            <person name="Wang Q."/>
            <person name="Zhan B."/>
            <person name="Hotez P.J."/>
            <person name="Sternberg P.W."/>
            <person name="Dougall A."/>
            <person name="Gaze S.T."/>
            <person name="Mulvenna J."/>
            <person name="Sotillo J."/>
            <person name="Ranganathan S."/>
            <person name="Rabelo E.M."/>
            <person name="Wilson R.K."/>
            <person name="Felgner P.L."/>
            <person name="Bethony J."/>
            <person name="Hawdon J.M."/>
            <person name="Gasser R.B."/>
            <person name="Loukas A."/>
            <person name="Mitreva M."/>
        </authorList>
    </citation>
    <scope>NUCLEOTIDE SEQUENCE [LARGE SCALE GENOMIC DNA]</scope>
</reference>
<dbReference type="SUPFAM" id="SSF55797">
    <property type="entry name" value="PR-1-like"/>
    <property type="match status" value="1"/>
</dbReference>
<dbReference type="Proteomes" id="UP000053676">
    <property type="component" value="Unassembled WGS sequence"/>
</dbReference>
<dbReference type="KEGG" id="nai:NECAME_17293"/>
<dbReference type="InterPro" id="IPR014044">
    <property type="entry name" value="CAP_dom"/>
</dbReference>
<gene>
    <name evidence="2" type="ORF">NECAME_17293</name>
</gene>
<dbReference type="Gene3D" id="3.40.33.10">
    <property type="entry name" value="CAP"/>
    <property type="match status" value="1"/>
</dbReference>
<proteinExistence type="predicted"/>
<organism evidence="2 3">
    <name type="scientific">Necator americanus</name>
    <name type="common">Human hookworm</name>
    <dbReference type="NCBI Taxonomy" id="51031"/>
    <lineage>
        <taxon>Eukaryota</taxon>
        <taxon>Metazoa</taxon>
        <taxon>Ecdysozoa</taxon>
        <taxon>Nematoda</taxon>
        <taxon>Chromadorea</taxon>
        <taxon>Rhabditida</taxon>
        <taxon>Rhabditina</taxon>
        <taxon>Rhabditomorpha</taxon>
        <taxon>Strongyloidea</taxon>
        <taxon>Ancylostomatidae</taxon>
        <taxon>Bunostominae</taxon>
        <taxon>Necator</taxon>
    </lineage>
</organism>